<reference evidence="1" key="1">
    <citation type="journal article" date="2015" name="Nature">
        <title>Complex archaea that bridge the gap between prokaryotes and eukaryotes.</title>
        <authorList>
            <person name="Spang A."/>
            <person name="Saw J.H."/>
            <person name="Jorgensen S.L."/>
            <person name="Zaremba-Niedzwiedzka K."/>
            <person name="Martijn J."/>
            <person name="Lind A.E."/>
            <person name="van Eijk R."/>
            <person name="Schleper C."/>
            <person name="Guy L."/>
            <person name="Ettema T.J."/>
        </authorList>
    </citation>
    <scope>NUCLEOTIDE SEQUENCE</scope>
</reference>
<accession>A0A0F9T8H8</accession>
<comment type="caution">
    <text evidence="1">The sequence shown here is derived from an EMBL/GenBank/DDBJ whole genome shotgun (WGS) entry which is preliminary data.</text>
</comment>
<proteinExistence type="predicted"/>
<sequence length="237" mass="26514">MGKGGGGGGSDNISRESLDLQKEMFEFQKEQVKLAKQGRESEEAKLAAQAELTTRLNRQGRQSTIKTIKKRESFDIFFEQFKKDQPLDIPDSVPVDQALQDKFRSDITTELGAEFDARLDNRGSGYVFRGNNPSKRLIVDSSGKLITQTKNAELGGFDELSRGSSLATKDLFISRNIESRTSSAISTATTAEDRRRKEAEKLQLQSGRKAHGEQKPFERLITSPARVRQAGFLRRNI</sequence>
<organism evidence="1">
    <name type="scientific">marine sediment metagenome</name>
    <dbReference type="NCBI Taxonomy" id="412755"/>
    <lineage>
        <taxon>unclassified sequences</taxon>
        <taxon>metagenomes</taxon>
        <taxon>ecological metagenomes</taxon>
    </lineage>
</organism>
<protein>
    <submittedName>
        <fullName evidence="1">Uncharacterized protein</fullName>
    </submittedName>
</protein>
<evidence type="ECO:0000313" key="1">
    <source>
        <dbReference type="EMBL" id="KKN77540.1"/>
    </source>
</evidence>
<dbReference type="AlphaFoldDB" id="A0A0F9T8H8"/>
<dbReference type="EMBL" id="LAZR01000277">
    <property type="protein sequence ID" value="KKN77540.1"/>
    <property type="molecule type" value="Genomic_DNA"/>
</dbReference>
<gene>
    <name evidence="1" type="ORF">LCGC14_0359550</name>
</gene>
<name>A0A0F9T8H8_9ZZZZ</name>